<keyword evidence="1" id="KW-0862">Zinc</keyword>
<dbReference type="Gene3D" id="1.10.220.150">
    <property type="entry name" value="Arf GTPase activating protein"/>
    <property type="match status" value="1"/>
</dbReference>
<dbReference type="InterPro" id="IPR044820">
    <property type="entry name" value="AGD14-like"/>
</dbReference>
<sequence length="705" mass="77266">MGSRREEERNEKIIRGLMKLPPNRRCINCNSLGPQYVCTNFWTFVCTTCGGIHREFTHRVKSVSMAKFTSQEVEALQNGGNQRARETYLKDWDSQRQRLPDSSKVDKVREFIKSVYVDRRYAGGKMSDMPPRDMQSMRSREEETRRASSYHSYSQSPPYDYQYEERRYGRQGASLTRKPGSDRGLYEGKISSLIYSPGHLSERTNEDRFANEGSAPRVSDYSVSSGGDPFRSDAQSPNFQKDSEFGSPQRHLSRDFSGNNLSRQMSNKSREAHVRRDANGIPHPQRTASLGSFGSFDSNSVSLQSFNSGSLADLISEPEISGNHPDKMPSFPVSTVSRSSSNVDLFKPQLAPEPVYSEASTVDLFKGAATSTAPSLDLFQLPPTHAASSTLQHQTPQAPLSTSLDLFADFPQHQSDVTLDSRVPELSEPKNEGWATFDSPNPTLSALGNNNSTPALISNDGGSEKFVPFLSFDPNMDWHMSQKTSSQDLPSSVPDLWHGGLENSQVSTTTSSTQPWNAFGESAEHLPSESVEQNRETQVVTHPPPSSVDHQYLDFKASQDSKDYGLSLSTSDAGPPGPSVQSNLIMGTSCNPSRLSLMVETSAHGYATGHKSTNPFDLPYDSHLEQSNVFLDMSSLQAALPSANLSSTLLNGVNESWFPQNPVTPYVPVASQGGLAFMAGQAPSSQIPNVPTQGPVASIGGNPFA</sequence>
<dbReference type="Pfam" id="PF01412">
    <property type="entry name" value="ArfGap"/>
    <property type="match status" value="1"/>
</dbReference>
<feature type="compositionally biased region" description="Polar residues" evidence="2">
    <location>
        <begin position="256"/>
        <end position="267"/>
    </location>
</feature>
<keyword evidence="4" id="KW-1185">Reference proteome</keyword>
<feature type="region of interest" description="Disordered" evidence="2">
    <location>
        <begin position="208"/>
        <end position="292"/>
    </location>
</feature>
<feature type="compositionally biased region" description="Basic and acidic residues" evidence="2">
    <location>
        <begin position="522"/>
        <end position="535"/>
    </location>
</feature>
<feature type="domain" description="Arf-GAP" evidence="3">
    <location>
        <begin position="11"/>
        <end position="136"/>
    </location>
</feature>
<evidence type="ECO:0000256" key="2">
    <source>
        <dbReference type="SAM" id="MobiDB-lite"/>
    </source>
</evidence>
<dbReference type="GO" id="GO:0005096">
    <property type="term" value="F:GTPase activator activity"/>
    <property type="evidence" value="ECO:0007669"/>
    <property type="project" value="InterPro"/>
</dbReference>
<dbReference type="SMART" id="SM00105">
    <property type="entry name" value="ArfGap"/>
    <property type="match status" value="1"/>
</dbReference>
<dbReference type="InterPro" id="IPR001164">
    <property type="entry name" value="ArfGAP_dom"/>
</dbReference>
<gene>
    <name evidence="5" type="primary">LOC115737729</name>
</gene>
<feature type="region of interest" description="Disordered" evidence="2">
    <location>
        <begin position="123"/>
        <end position="162"/>
    </location>
</feature>
<feature type="region of interest" description="Disordered" evidence="2">
    <location>
        <begin position="481"/>
        <end position="550"/>
    </location>
</feature>
<dbReference type="CDD" id="cd08838">
    <property type="entry name" value="ArfGap_AGFG"/>
    <property type="match status" value="1"/>
</dbReference>
<dbReference type="GeneID" id="115737729"/>
<feature type="compositionally biased region" description="Low complexity" evidence="2">
    <location>
        <begin position="504"/>
        <end position="514"/>
    </location>
</feature>
<dbReference type="PRINTS" id="PR00405">
    <property type="entry name" value="REVINTRACTNG"/>
</dbReference>
<evidence type="ECO:0000313" key="5">
    <source>
        <dbReference type="RefSeq" id="XP_030525890.2"/>
    </source>
</evidence>
<proteinExistence type="predicted"/>
<dbReference type="PROSITE" id="PS50115">
    <property type="entry name" value="ARFGAP"/>
    <property type="match status" value="1"/>
</dbReference>
<feature type="compositionally biased region" description="Low complexity" evidence="2">
    <location>
        <begin position="147"/>
        <end position="161"/>
    </location>
</feature>
<dbReference type="SUPFAM" id="SSF57863">
    <property type="entry name" value="ArfGap/RecO-like zinc finger"/>
    <property type="match status" value="1"/>
</dbReference>
<accession>A0A8B8NTQ0</accession>
<dbReference type="InterPro" id="IPR038508">
    <property type="entry name" value="ArfGAP_dom_sf"/>
</dbReference>
<keyword evidence="1" id="KW-0479">Metal-binding</keyword>
<dbReference type="GO" id="GO:0008270">
    <property type="term" value="F:zinc ion binding"/>
    <property type="evidence" value="ECO:0007669"/>
    <property type="project" value="UniProtKB-KW"/>
</dbReference>
<dbReference type="KEGG" id="rarg:115737729"/>
<dbReference type="InterPro" id="IPR037278">
    <property type="entry name" value="ARFGAP/RecO"/>
</dbReference>
<protein>
    <submittedName>
        <fullName evidence="5">Probable ADP-ribosylation factor GTPase-activating protein AGD14</fullName>
    </submittedName>
</protein>
<reference evidence="5" key="1">
    <citation type="submission" date="2025-08" db="UniProtKB">
        <authorList>
            <consortium name="RefSeq"/>
        </authorList>
    </citation>
    <scope>IDENTIFICATION</scope>
    <source>
        <tissue evidence="5">Leaf</tissue>
    </source>
</reference>
<feature type="compositionally biased region" description="Basic and acidic residues" evidence="2">
    <location>
        <begin position="268"/>
        <end position="278"/>
    </location>
</feature>
<keyword evidence="1" id="KW-0863">Zinc-finger</keyword>
<dbReference type="PANTHER" id="PTHR46085">
    <property type="entry name" value="ARFGAP/RECO-RELATED"/>
    <property type="match status" value="1"/>
</dbReference>
<dbReference type="PANTHER" id="PTHR46085:SF4">
    <property type="entry name" value="ADP-RIBOSYLATION FACTOR GTPASE-ACTIVATING PROTEIN AGD14-RELATED"/>
    <property type="match status" value="1"/>
</dbReference>
<organism evidence="4 5">
    <name type="scientific">Rhodamnia argentea</name>
    <dbReference type="NCBI Taxonomy" id="178133"/>
    <lineage>
        <taxon>Eukaryota</taxon>
        <taxon>Viridiplantae</taxon>
        <taxon>Streptophyta</taxon>
        <taxon>Embryophyta</taxon>
        <taxon>Tracheophyta</taxon>
        <taxon>Spermatophyta</taxon>
        <taxon>Magnoliopsida</taxon>
        <taxon>eudicotyledons</taxon>
        <taxon>Gunneridae</taxon>
        <taxon>Pentapetalae</taxon>
        <taxon>rosids</taxon>
        <taxon>malvids</taxon>
        <taxon>Myrtales</taxon>
        <taxon>Myrtaceae</taxon>
        <taxon>Myrtoideae</taxon>
        <taxon>Myrteae</taxon>
        <taxon>Australasian group</taxon>
        <taxon>Rhodamnia</taxon>
    </lineage>
</organism>
<evidence type="ECO:0000259" key="3">
    <source>
        <dbReference type="PROSITE" id="PS50115"/>
    </source>
</evidence>
<feature type="compositionally biased region" description="Polar residues" evidence="2">
    <location>
        <begin position="481"/>
        <end position="490"/>
    </location>
</feature>
<dbReference type="RefSeq" id="XP_030525890.2">
    <property type="nucleotide sequence ID" value="XM_030670030.2"/>
</dbReference>
<evidence type="ECO:0000256" key="1">
    <source>
        <dbReference type="PROSITE-ProRule" id="PRU00288"/>
    </source>
</evidence>
<dbReference type="AlphaFoldDB" id="A0A8B8NTQ0"/>
<dbReference type="Proteomes" id="UP000827889">
    <property type="component" value="Chromosome 7"/>
</dbReference>
<evidence type="ECO:0000313" key="4">
    <source>
        <dbReference type="Proteomes" id="UP000827889"/>
    </source>
</evidence>
<feature type="region of interest" description="Disordered" evidence="2">
    <location>
        <begin position="686"/>
        <end position="705"/>
    </location>
</feature>
<name>A0A8B8NTQ0_9MYRT</name>